<protein>
    <recommendedName>
        <fullName evidence="4">Transglycosylase SLT domain-containing protein</fullName>
    </recommendedName>
</protein>
<dbReference type="InterPro" id="IPR023346">
    <property type="entry name" value="Lysozyme-like_dom_sf"/>
</dbReference>
<keyword evidence="3" id="KW-1185">Reference proteome</keyword>
<organism evidence="2 3">
    <name type="scientific">Sinomonas flava</name>
    <dbReference type="NCBI Taxonomy" id="496857"/>
    <lineage>
        <taxon>Bacteria</taxon>
        <taxon>Bacillati</taxon>
        <taxon>Actinomycetota</taxon>
        <taxon>Actinomycetes</taxon>
        <taxon>Micrococcales</taxon>
        <taxon>Micrococcaceae</taxon>
        <taxon>Sinomonas</taxon>
    </lineage>
</organism>
<evidence type="ECO:0008006" key="4">
    <source>
        <dbReference type="Google" id="ProtNLM"/>
    </source>
</evidence>
<dbReference type="SUPFAM" id="SSF53955">
    <property type="entry name" value="Lysozyme-like"/>
    <property type="match status" value="1"/>
</dbReference>
<accession>A0ABN3C163</accession>
<dbReference type="EMBL" id="BAAAQW010000012">
    <property type="protein sequence ID" value="GAA2202973.1"/>
    <property type="molecule type" value="Genomic_DNA"/>
</dbReference>
<sequence>MSKSPFRAAPRPHGRRRAFDHSSPLARIAASSGAKSGSAFDKLGHRSAVVALSLGLLAVAGGGAAATANVNGLARTSSVEASIPEASGDSIAQSIAASPTEQAALRADAAASKAAAEQAAADKAAAEKAAADQAAAAKAAADQASADQAAAAKAAADKAAADKAAADKAAAALAAQPVDDPAGAKAYAASRLAAFGWGQDQMSALETLWTKESGWRTTATNASSGAYGIVQSLPGSKMASVGADWQTNYRTQIDWGLNYIKSRYGSPANALAFHLANNWY</sequence>
<evidence type="ECO:0000313" key="2">
    <source>
        <dbReference type="EMBL" id="GAA2202973.1"/>
    </source>
</evidence>
<dbReference type="Proteomes" id="UP001500432">
    <property type="component" value="Unassembled WGS sequence"/>
</dbReference>
<comment type="caution">
    <text evidence="2">The sequence shown here is derived from an EMBL/GenBank/DDBJ whole genome shotgun (WGS) entry which is preliminary data.</text>
</comment>
<gene>
    <name evidence="2" type="ORF">GCM10009849_33520</name>
</gene>
<dbReference type="RefSeq" id="WP_344300954.1">
    <property type="nucleotide sequence ID" value="NZ_BAAAQW010000012.1"/>
</dbReference>
<evidence type="ECO:0000313" key="3">
    <source>
        <dbReference type="Proteomes" id="UP001500432"/>
    </source>
</evidence>
<evidence type="ECO:0000256" key="1">
    <source>
        <dbReference type="SAM" id="MobiDB-lite"/>
    </source>
</evidence>
<name>A0ABN3C163_9MICC</name>
<proteinExistence type="predicted"/>
<reference evidence="2 3" key="1">
    <citation type="journal article" date="2019" name="Int. J. Syst. Evol. Microbiol.">
        <title>The Global Catalogue of Microorganisms (GCM) 10K type strain sequencing project: providing services to taxonomists for standard genome sequencing and annotation.</title>
        <authorList>
            <consortium name="The Broad Institute Genomics Platform"/>
            <consortium name="The Broad Institute Genome Sequencing Center for Infectious Disease"/>
            <person name="Wu L."/>
            <person name="Ma J."/>
        </authorList>
    </citation>
    <scope>NUCLEOTIDE SEQUENCE [LARGE SCALE GENOMIC DNA]</scope>
    <source>
        <strain evidence="2 3">JCM 16034</strain>
    </source>
</reference>
<feature type="region of interest" description="Disordered" evidence="1">
    <location>
        <begin position="1"/>
        <end position="24"/>
    </location>
</feature>